<feature type="transmembrane region" description="Helical" evidence="1">
    <location>
        <begin position="27"/>
        <end position="52"/>
    </location>
</feature>
<keyword evidence="1" id="KW-0472">Membrane</keyword>
<keyword evidence="1" id="KW-1133">Transmembrane helix</keyword>
<evidence type="ECO:0000313" key="2">
    <source>
        <dbReference type="EMBL" id="GAL03156.1"/>
    </source>
</evidence>
<dbReference type="Proteomes" id="UP000029227">
    <property type="component" value="Unassembled WGS sequence"/>
</dbReference>
<protein>
    <submittedName>
        <fullName evidence="2">Uncharacterized protein</fullName>
    </submittedName>
</protein>
<comment type="caution">
    <text evidence="2">The sequence shown here is derived from an EMBL/GenBank/DDBJ whole genome shotgun (WGS) entry which is preliminary data.</text>
</comment>
<evidence type="ECO:0000313" key="3">
    <source>
        <dbReference type="Proteomes" id="UP000029227"/>
    </source>
</evidence>
<organism evidence="2 3">
    <name type="scientific">Photobacterium aphoticum</name>
    <dbReference type="NCBI Taxonomy" id="754436"/>
    <lineage>
        <taxon>Bacteria</taxon>
        <taxon>Pseudomonadati</taxon>
        <taxon>Pseudomonadota</taxon>
        <taxon>Gammaproteobacteria</taxon>
        <taxon>Vibrionales</taxon>
        <taxon>Vibrionaceae</taxon>
        <taxon>Photobacterium</taxon>
    </lineage>
</organism>
<dbReference type="EMBL" id="BBMN01000001">
    <property type="protein sequence ID" value="GAL03156.1"/>
    <property type="molecule type" value="Genomic_DNA"/>
</dbReference>
<name>A0A090QJR1_9GAMM</name>
<proteinExistence type="predicted"/>
<gene>
    <name evidence="2" type="ORF">JCM19237_6049</name>
</gene>
<evidence type="ECO:0000256" key="1">
    <source>
        <dbReference type="SAM" id="Phobius"/>
    </source>
</evidence>
<sequence>MLLLAGIEIAHHLMPEVVARWYSQTSWFTAGIGALVFALVIIGLSALSYFYFEKPVMKWLRARMKKAPTSSSAAA</sequence>
<accession>A0A090QJR1</accession>
<keyword evidence="1" id="KW-0812">Transmembrane</keyword>
<reference evidence="2 3" key="1">
    <citation type="journal article" date="2014" name="Genome Announc.">
        <title>Draft Genome Sequences of Two Vibrionaceae Species, Vibrio ponticus C121 and Photobacterium aphoticum C119, Isolated as Coral Reef Microbiota.</title>
        <authorList>
            <person name="Al-saari N."/>
            <person name="Meirelles P.M."/>
            <person name="Mino S."/>
            <person name="Suda W."/>
            <person name="Oshima K."/>
            <person name="Hattori M."/>
            <person name="Ohkuma M."/>
            <person name="Thompson F.L."/>
            <person name="Gomez-Gil B."/>
            <person name="Sawabe T."/>
            <person name="Sawabe T."/>
        </authorList>
    </citation>
    <scope>NUCLEOTIDE SEQUENCE [LARGE SCALE GENOMIC DNA]</scope>
    <source>
        <strain evidence="2 3">JCM 19237</strain>
    </source>
</reference>
<dbReference type="AlphaFoldDB" id="A0A090QJR1"/>